<organism evidence="3 4">
    <name type="scientific">Candidatus Halobonum tyrrellensis G22</name>
    <dbReference type="NCBI Taxonomy" id="1324957"/>
    <lineage>
        <taxon>Archaea</taxon>
        <taxon>Methanobacteriati</taxon>
        <taxon>Methanobacteriota</taxon>
        <taxon>Stenosarchaea group</taxon>
        <taxon>Halobacteria</taxon>
        <taxon>Halobacteriales</taxon>
        <taxon>Haloferacaceae</taxon>
        <taxon>Candidatus Halobonum</taxon>
    </lineage>
</organism>
<evidence type="ECO:0000313" key="4">
    <source>
        <dbReference type="Proteomes" id="UP000017840"/>
    </source>
</evidence>
<dbReference type="STRING" id="1324957.K933_02676"/>
<feature type="transmembrane region" description="Helical" evidence="1">
    <location>
        <begin position="45"/>
        <end position="66"/>
    </location>
</feature>
<evidence type="ECO:0000256" key="1">
    <source>
        <dbReference type="SAM" id="Phobius"/>
    </source>
</evidence>
<evidence type="ECO:0000259" key="2">
    <source>
        <dbReference type="Pfam" id="PF26439"/>
    </source>
</evidence>
<sequence length="71" mass="6986">MADADAGAGLAVDLGLSARTYRHLDRTSKLLGVALVAAGLDAGGATLQGVALGAVGAALAVATVFVRRHDE</sequence>
<dbReference type="Pfam" id="PF26439">
    <property type="entry name" value="DUF8120"/>
    <property type="match status" value="1"/>
</dbReference>
<keyword evidence="1" id="KW-1133">Transmembrane helix</keyword>
<keyword evidence="1" id="KW-0472">Membrane</keyword>
<accession>V4J389</accession>
<dbReference type="EMBL" id="ASGZ01000005">
    <property type="protein sequence ID" value="ESP89852.1"/>
    <property type="molecule type" value="Genomic_DNA"/>
</dbReference>
<proteinExistence type="predicted"/>
<dbReference type="InterPro" id="IPR058433">
    <property type="entry name" value="DUF8120"/>
</dbReference>
<dbReference type="RefSeq" id="WP_023393127.1">
    <property type="nucleotide sequence ID" value="NZ_ASGZ01000005.1"/>
</dbReference>
<keyword evidence="1" id="KW-0812">Transmembrane</keyword>
<protein>
    <recommendedName>
        <fullName evidence="2">DUF8120 domain-containing protein</fullName>
    </recommendedName>
</protein>
<name>V4J389_9EURY</name>
<feature type="domain" description="DUF8120" evidence="2">
    <location>
        <begin position="13"/>
        <end position="69"/>
    </location>
</feature>
<reference evidence="3 4" key="1">
    <citation type="journal article" date="2013" name="Genome Announc.">
        <title>Draft Genome Sequence of 'Candidatus Halobonum tyrrellensis' Strain G22, Isolated from the Hypersaline Waters of Lake Tyrrell, Australia.</title>
        <authorList>
            <person name="Ugalde J.A."/>
            <person name="Narasingarao P."/>
            <person name="Kuo S."/>
            <person name="Podell S."/>
            <person name="Allen E.E."/>
        </authorList>
    </citation>
    <scope>NUCLEOTIDE SEQUENCE [LARGE SCALE GENOMIC DNA]</scope>
    <source>
        <strain evidence="3 4">G22</strain>
    </source>
</reference>
<comment type="caution">
    <text evidence="3">The sequence shown here is derived from an EMBL/GenBank/DDBJ whole genome shotgun (WGS) entry which is preliminary data.</text>
</comment>
<keyword evidence="4" id="KW-1185">Reference proteome</keyword>
<gene>
    <name evidence="3" type="ORF">K933_02676</name>
</gene>
<dbReference type="Proteomes" id="UP000017840">
    <property type="component" value="Unassembled WGS sequence"/>
</dbReference>
<dbReference type="eggNOG" id="arCOG09179">
    <property type="taxonomic scope" value="Archaea"/>
</dbReference>
<dbReference type="AlphaFoldDB" id="V4J389"/>
<evidence type="ECO:0000313" key="3">
    <source>
        <dbReference type="EMBL" id="ESP89852.1"/>
    </source>
</evidence>